<feature type="domain" description="MADF" evidence="1">
    <location>
        <begin position="12"/>
        <end position="59"/>
    </location>
</feature>
<reference evidence="2 3" key="1">
    <citation type="submission" date="2024-05" db="EMBL/GenBank/DDBJ databases">
        <title>Genetic variation in Jamaican populations of the coffee berry borer (Hypothenemus hampei).</title>
        <authorList>
            <person name="Errbii M."/>
            <person name="Myrie A."/>
        </authorList>
    </citation>
    <scope>NUCLEOTIDE SEQUENCE [LARGE SCALE GENOMIC DNA]</scope>
    <source>
        <strain evidence="2">JA-Hopewell-2020-01-JO</strain>
        <tissue evidence="2">Whole body</tissue>
    </source>
</reference>
<dbReference type="EMBL" id="JBDJPC010000012">
    <property type="protein sequence ID" value="KAL1489050.1"/>
    <property type="molecule type" value="Genomic_DNA"/>
</dbReference>
<dbReference type="AlphaFoldDB" id="A0ABD1E397"/>
<proteinExistence type="predicted"/>
<evidence type="ECO:0000313" key="3">
    <source>
        <dbReference type="Proteomes" id="UP001566132"/>
    </source>
</evidence>
<organism evidence="2 3">
    <name type="scientific">Hypothenemus hampei</name>
    <name type="common">Coffee berry borer</name>
    <dbReference type="NCBI Taxonomy" id="57062"/>
    <lineage>
        <taxon>Eukaryota</taxon>
        <taxon>Metazoa</taxon>
        <taxon>Ecdysozoa</taxon>
        <taxon>Arthropoda</taxon>
        <taxon>Hexapoda</taxon>
        <taxon>Insecta</taxon>
        <taxon>Pterygota</taxon>
        <taxon>Neoptera</taxon>
        <taxon>Endopterygota</taxon>
        <taxon>Coleoptera</taxon>
        <taxon>Polyphaga</taxon>
        <taxon>Cucujiformia</taxon>
        <taxon>Curculionidae</taxon>
        <taxon>Scolytinae</taxon>
        <taxon>Hypothenemus</taxon>
    </lineage>
</organism>
<sequence length="68" mass="8160">MEKWTRHETVSLIAEYEARPELWDEKSPMYKDLRKRNQLLQELAVFSNRNVEAVKKKFTPFVQPSHAN</sequence>
<keyword evidence="3" id="KW-1185">Reference proteome</keyword>
<protein>
    <recommendedName>
        <fullName evidence="1">MADF domain-containing protein</fullName>
    </recommendedName>
</protein>
<gene>
    <name evidence="2" type="ORF">ABEB36_013995</name>
</gene>
<accession>A0ABD1E397</accession>
<dbReference type="Proteomes" id="UP001566132">
    <property type="component" value="Unassembled WGS sequence"/>
</dbReference>
<comment type="caution">
    <text evidence="2">The sequence shown here is derived from an EMBL/GenBank/DDBJ whole genome shotgun (WGS) entry which is preliminary data.</text>
</comment>
<evidence type="ECO:0000259" key="1">
    <source>
        <dbReference type="Pfam" id="PF10545"/>
    </source>
</evidence>
<dbReference type="Pfam" id="PF10545">
    <property type="entry name" value="MADF_DNA_bdg"/>
    <property type="match status" value="1"/>
</dbReference>
<evidence type="ECO:0000313" key="2">
    <source>
        <dbReference type="EMBL" id="KAL1489050.1"/>
    </source>
</evidence>
<name>A0ABD1E397_HYPHA</name>
<dbReference type="InterPro" id="IPR006578">
    <property type="entry name" value="MADF-dom"/>
</dbReference>